<evidence type="ECO:0000256" key="2">
    <source>
        <dbReference type="ARBA" id="ARBA00023052"/>
    </source>
</evidence>
<feature type="domain" description="Thiamine pyrophosphate enzyme TPP-binding" evidence="5">
    <location>
        <begin position="404"/>
        <end position="555"/>
    </location>
</feature>
<accession>A0A4Q1BYT6</accession>
<reference evidence="7 8" key="1">
    <citation type="submission" date="2019-01" db="EMBL/GenBank/DDBJ databases">
        <title>Cytophagaceae bacterium strain CAR-16.</title>
        <authorList>
            <person name="Chen W.-M."/>
        </authorList>
    </citation>
    <scope>NUCLEOTIDE SEQUENCE [LARGE SCALE GENOMIC DNA]</scope>
    <source>
        <strain evidence="7 8">CAR-16</strain>
    </source>
</reference>
<dbReference type="PANTHER" id="PTHR18968:SF142">
    <property type="entry name" value="ACETOLACTATE SYNTHASE"/>
    <property type="match status" value="1"/>
</dbReference>
<dbReference type="GO" id="GO:0005948">
    <property type="term" value="C:acetolactate synthase complex"/>
    <property type="evidence" value="ECO:0007669"/>
    <property type="project" value="TreeGrafter"/>
</dbReference>
<dbReference type="InterPro" id="IPR012001">
    <property type="entry name" value="Thiamin_PyroP_enz_TPP-bd_dom"/>
</dbReference>
<protein>
    <submittedName>
        <fullName evidence="7">Thiamine pyrophosphate-binding protein</fullName>
    </submittedName>
</protein>
<dbReference type="CDD" id="cd00568">
    <property type="entry name" value="TPP_enzymes"/>
    <property type="match status" value="1"/>
</dbReference>
<evidence type="ECO:0000259" key="5">
    <source>
        <dbReference type="Pfam" id="PF02775"/>
    </source>
</evidence>
<gene>
    <name evidence="7" type="ORF">ESB04_09575</name>
</gene>
<dbReference type="Proteomes" id="UP000289455">
    <property type="component" value="Unassembled WGS sequence"/>
</dbReference>
<dbReference type="CDD" id="cd07035">
    <property type="entry name" value="TPP_PYR_POX_like"/>
    <property type="match status" value="1"/>
</dbReference>
<dbReference type="GO" id="GO:0003984">
    <property type="term" value="F:acetolactate synthase activity"/>
    <property type="evidence" value="ECO:0007669"/>
    <property type="project" value="TreeGrafter"/>
</dbReference>
<evidence type="ECO:0000256" key="3">
    <source>
        <dbReference type="RuleBase" id="RU362132"/>
    </source>
</evidence>
<dbReference type="SUPFAM" id="SSF52467">
    <property type="entry name" value="DHS-like NAD/FAD-binding domain"/>
    <property type="match status" value="1"/>
</dbReference>
<dbReference type="InterPro" id="IPR012000">
    <property type="entry name" value="Thiamin_PyroP_enz_cen_dom"/>
</dbReference>
<dbReference type="PANTHER" id="PTHR18968">
    <property type="entry name" value="THIAMINE PYROPHOSPHATE ENZYMES"/>
    <property type="match status" value="1"/>
</dbReference>
<dbReference type="RefSeq" id="WP_129027513.1">
    <property type="nucleotide sequence ID" value="NZ_SDHY01000005.1"/>
</dbReference>
<dbReference type="GO" id="GO:0009097">
    <property type="term" value="P:isoleucine biosynthetic process"/>
    <property type="evidence" value="ECO:0007669"/>
    <property type="project" value="TreeGrafter"/>
</dbReference>
<evidence type="ECO:0000313" key="7">
    <source>
        <dbReference type="EMBL" id="RXK48282.1"/>
    </source>
</evidence>
<comment type="similarity">
    <text evidence="1 3">Belongs to the TPP enzyme family.</text>
</comment>
<dbReference type="Gene3D" id="3.40.50.970">
    <property type="match status" value="2"/>
</dbReference>
<dbReference type="InterPro" id="IPR029061">
    <property type="entry name" value="THDP-binding"/>
</dbReference>
<keyword evidence="2 3" id="KW-0786">Thiamine pyrophosphate</keyword>
<name>A0A4Q1BYT6_9BACT</name>
<dbReference type="InterPro" id="IPR011766">
    <property type="entry name" value="TPP_enzyme_TPP-bd"/>
</dbReference>
<dbReference type="OrthoDB" id="4494979at2"/>
<dbReference type="InterPro" id="IPR029035">
    <property type="entry name" value="DHS-like_NAD/FAD-binding_dom"/>
</dbReference>
<feature type="domain" description="Thiamine pyrophosphate enzyme central" evidence="4">
    <location>
        <begin position="202"/>
        <end position="337"/>
    </location>
</feature>
<feature type="domain" description="Thiamine pyrophosphate enzyme N-terminal TPP-binding" evidence="6">
    <location>
        <begin position="5"/>
        <end position="111"/>
    </location>
</feature>
<dbReference type="InterPro" id="IPR045229">
    <property type="entry name" value="TPP_enz"/>
</dbReference>
<organism evidence="7 8">
    <name type="scientific">Aquirufa rosea</name>
    <dbReference type="NCBI Taxonomy" id="2509241"/>
    <lineage>
        <taxon>Bacteria</taxon>
        <taxon>Pseudomonadati</taxon>
        <taxon>Bacteroidota</taxon>
        <taxon>Cytophagia</taxon>
        <taxon>Cytophagales</taxon>
        <taxon>Flectobacillaceae</taxon>
        <taxon>Aquirufa</taxon>
    </lineage>
</organism>
<dbReference type="SUPFAM" id="SSF52518">
    <property type="entry name" value="Thiamin diphosphate-binding fold (THDP-binding)"/>
    <property type="match status" value="2"/>
</dbReference>
<comment type="caution">
    <text evidence="7">The sequence shown here is derived from an EMBL/GenBank/DDBJ whole genome shotgun (WGS) entry which is preliminary data.</text>
</comment>
<dbReference type="GO" id="GO:0030976">
    <property type="term" value="F:thiamine pyrophosphate binding"/>
    <property type="evidence" value="ECO:0007669"/>
    <property type="project" value="InterPro"/>
</dbReference>
<dbReference type="Gene3D" id="3.40.50.1220">
    <property type="entry name" value="TPP-binding domain"/>
    <property type="match status" value="1"/>
</dbReference>
<sequence>MKEQKVSEYIAEFLESNDIKHVFGVIGAGNAHIFDAITQRGFTEIICVHHEQAACMAIQTYYRTCGKISAALLTTGAGSTNGITGVVSAWADSIPGIIISGNENLKYVDLHKDLRMWGVQGYDSTKMVEKVTKFVKRVKEPNTILKDLQQAHAIALHGRPGPVWVDVPLNIQSTKVNVGDLEQFDSLMLEPLDLTDSLEESIDTVVNALKNAKRPVLWLGHGIRLAGGQELVKDLVEKSNIPSLITWAGIDMINSNHDLVYGRAGTYGQRCANFVVQNCDFLLCIGTRMAISQIGYEINELARDAEIVIVDIDKNELAKYSDRYKLSIHADAKEFISLLIGRLENEIWNGEKYNEWIQKCNSYRKTYPWYSTSDHPDTNGFLNSYRFINLLNDHLKDDQVIVTDMGTALLSGHQTLKIKDGQRLMTSTGLGEMGYGLPGAIGASFAKNKGEVMCLNCDGGMMMNLQELQTVVHHKLPIKLFIFNNDGYLMIKHTQNALFSGRRSGVDINSGVSCPNFTSIARAFDIPSFQIKTIEDFESVIPQVQAATGPVICEVFMDPQQPFFPKLSFVIKKDGTLISPPLEDLSPFLSREELQLNMINGLHDKSKNIYD</sequence>
<evidence type="ECO:0000256" key="1">
    <source>
        <dbReference type="ARBA" id="ARBA00007812"/>
    </source>
</evidence>
<dbReference type="Pfam" id="PF02776">
    <property type="entry name" value="TPP_enzyme_N"/>
    <property type="match status" value="1"/>
</dbReference>
<evidence type="ECO:0000259" key="6">
    <source>
        <dbReference type="Pfam" id="PF02776"/>
    </source>
</evidence>
<evidence type="ECO:0000313" key="8">
    <source>
        <dbReference type="Proteomes" id="UP000289455"/>
    </source>
</evidence>
<proteinExistence type="inferred from homology"/>
<dbReference type="AlphaFoldDB" id="A0A4Q1BYT6"/>
<dbReference type="GO" id="GO:0050660">
    <property type="term" value="F:flavin adenine dinucleotide binding"/>
    <property type="evidence" value="ECO:0007669"/>
    <property type="project" value="TreeGrafter"/>
</dbReference>
<dbReference type="GO" id="GO:0000287">
    <property type="term" value="F:magnesium ion binding"/>
    <property type="evidence" value="ECO:0007669"/>
    <property type="project" value="InterPro"/>
</dbReference>
<dbReference type="GO" id="GO:0009099">
    <property type="term" value="P:L-valine biosynthetic process"/>
    <property type="evidence" value="ECO:0007669"/>
    <property type="project" value="TreeGrafter"/>
</dbReference>
<dbReference type="Pfam" id="PF00205">
    <property type="entry name" value="TPP_enzyme_M"/>
    <property type="match status" value="1"/>
</dbReference>
<keyword evidence="8" id="KW-1185">Reference proteome</keyword>
<dbReference type="Pfam" id="PF02775">
    <property type="entry name" value="TPP_enzyme_C"/>
    <property type="match status" value="1"/>
</dbReference>
<evidence type="ECO:0000259" key="4">
    <source>
        <dbReference type="Pfam" id="PF00205"/>
    </source>
</evidence>
<dbReference type="EMBL" id="SDHY01000005">
    <property type="protein sequence ID" value="RXK48282.1"/>
    <property type="molecule type" value="Genomic_DNA"/>
</dbReference>